<dbReference type="OrthoDB" id="9765330at2"/>
<dbReference type="Gene3D" id="3.40.50.2000">
    <property type="entry name" value="Glycogen Phosphorylase B"/>
    <property type="match status" value="2"/>
</dbReference>
<dbReference type="RefSeq" id="WP_063554165.1">
    <property type="nucleotide sequence ID" value="NZ_LITT01000005.1"/>
</dbReference>
<reference evidence="2 3" key="1">
    <citation type="journal article" date="2015" name="Biotechnol. Bioeng.">
        <title>Genome sequence and phenotypic characterization of Caulobacter segnis.</title>
        <authorList>
            <person name="Patel S."/>
            <person name="Fletcher B."/>
            <person name="Scott D.C."/>
            <person name="Ely B."/>
        </authorList>
    </citation>
    <scope>NUCLEOTIDE SEQUENCE [LARGE SCALE GENOMIC DNA]</scope>
    <source>
        <strain evidence="2 3">ERI-2</strain>
    </source>
</reference>
<keyword evidence="2" id="KW-0808">Transferase</keyword>
<dbReference type="AlphaFoldDB" id="A0A162J7X3"/>
<protein>
    <submittedName>
        <fullName evidence="2">GDP-mannose-dependent alpha-(1-6)-phosphatidylinositol monomannoside mannosyltransferase</fullName>
        <ecNumber evidence="2">2.4.1.57</ecNumber>
    </submittedName>
</protein>
<evidence type="ECO:0000313" key="2">
    <source>
        <dbReference type="EMBL" id="OAA91585.1"/>
    </source>
</evidence>
<comment type="caution">
    <text evidence="2">The sequence shown here is derived from an EMBL/GenBank/DDBJ whole genome shotgun (WGS) entry which is preliminary data.</text>
</comment>
<organism evidence="2 3">
    <name type="scientific">Clostridium ljungdahlii</name>
    <dbReference type="NCBI Taxonomy" id="1538"/>
    <lineage>
        <taxon>Bacteria</taxon>
        <taxon>Bacillati</taxon>
        <taxon>Bacillota</taxon>
        <taxon>Clostridia</taxon>
        <taxon>Eubacteriales</taxon>
        <taxon>Clostridiaceae</taxon>
        <taxon>Clostridium</taxon>
    </lineage>
</organism>
<dbReference type="CDD" id="cd03822">
    <property type="entry name" value="GT4_mannosyltransferase-like"/>
    <property type="match status" value="1"/>
</dbReference>
<evidence type="ECO:0000259" key="1">
    <source>
        <dbReference type="Pfam" id="PF00534"/>
    </source>
</evidence>
<name>A0A162J7X3_9CLOT</name>
<dbReference type="SUPFAM" id="SSF53756">
    <property type="entry name" value="UDP-Glycosyltransferase/glycogen phosphorylase"/>
    <property type="match status" value="1"/>
</dbReference>
<dbReference type="InterPro" id="IPR001296">
    <property type="entry name" value="Glyco_trans_1"/>
</dbReference>
<sequence length="386" mass="43686">MKKNIVFLSTYPPRACGIATFTADLVKNLKNKFSSNSYKIAAVNDENYKYPKEVSFTLNQFDKKSYIHLANMLNNSDTNLVVLEHEYGIYGGDCGEYILDFVNNLNIPFIATFHTILSTPSEKQKLILKTLGNKSQKVITMGKNSIKILMNTYNIPENKIILIPHGVPDIVVEDRLCLKEKLGYKDRSIVSTFGLLSPGKGIEYAIESISKVAKKHPEVLYLVLGQTHPCVKKEQGESYRNKLKDLVSQFDIQYNVKFVNKYLTKKEIVQYLTLSDIYMTPYLGKEQAVSGTLAYAAGYGRVIVSTPYRYAQEMLSKNRGLLAKFKDADSLAKAVNFLLDNPLKRRNMEKSTMRLGMKMRWPSVAAQYENLFASVIKSSEIATQVV</sequence>
<dbReference type="GO" id="GO:0016757">
    <property type="term" value="F:glycosyltransferase activity"/>
    <property type="evidence" value="ECO:0007669"/>
    <property type="project" value="UniProtKB-KW"/>
</dbReference>
<feature type="domain" description="Glycosyl transferase family 1" evidence="1">
    <location>
        <begin position="184"/>
        <end position="351"/>
    </location>
</feature>
<keyword evidence="2" id="KW-0328">Glycosyltransferase</keyword>
<accession>A0A162J7X3</accession>
<dbReference type="PATRIC" id="fig|1538.10.peg.1046"/>
<dbReference type="EC" id="2.4.1.57" evidence="2"/>
<dbReference type="EMBL" id="LITT01000005">
    <property type="protein sequence ID" value="OAA91585.1"/>
    <property type="molecule type" value="Genomic_DNA"/>
</dbReference>
<gene>
    <name evidence="2" type="primary">pimB</name>
    <name evidence="2" type="ORF">WY13_00550</name>
</gene>
<evidence type="ECO:0000313" key="3">
    <source>
        <dbReference type="Proteomes" id="UP000077407"/>
    </source>
</evidence>
<proteinExistence type="predicted"/>
<dbReference type="Proteomes" id="UP000077407">
    <property type="component" value="Unassembled WGS sequence"/>
</dbReference>
<dbReference type="PANTHER" id="PTHR12526:SF572">
    <property type="entry name" value="BLL5144 PROTEIN"/>
    <property type="match status" value="1"/>
</dbReference>
<dbReference type="Pfam" id="PF00534">
    <property type="entry name" value="Glycos_transf_1"/>
    <property type="match status" value="1"/>
</dbReference>
<dbReference type="PANTHER" id="PTHR12526">
    <property type="entry name" value="GLYCOSYLTRANSFERASE"/>
    <property type="match status" value="1"/>
</dbReference>